<dbReference type="Gene3D" id="3.40.50.2300">
    <property type="match status" value="2"/>
</dbReference>
<evidence type="ECO:0000259" key="7">
    <source>
        <dbReference type="Pfam" id="PF02608"/>
    </source>
</evidence>
<proteinExistence type="inferred from homology"/>
<keyword evidence="5" id="KW-0472">Membrane</keyword>
<dbReference type="Pfam" id="PF02608">
    <property type="entry name" value="Bmp"/>
    <property type="match status" value="1"/>
</dbReference>
<gene>
    <name evidence="8" type="ORF">J7W16_00350</name>
</gene>
<dbReference type="Proteomes" id="UP000678228">
    <property type="component" value="Unassembled WGS sequence"/>
</dbReference>
<dbReference type="InterPro" id="IPR050957">
    <property type="entry name" value="BMP_lipoprotein"/>
</dbReference>
<dbReference type="PANTHER" id="PTHR34296:SF2">
    <property type="entry name" value="ABC TRANSPORTER GUANOSINE-BINDING PROTEIN NUPN"/>
    <property type="match status" value="1"/>
</dbReference>
<organism evidence="8 9">
    <name type="scientific">Halalkalibacter suaedae</name>
    <dbReference type="NCBI Taxonomy" id="2822140"/>
    <lineage>
        <taxon>Bacteria</taxon>
        <taxon>Bacillati</taxon>
        <taxon>Bacillota</taxon>
        <taxon>Bacilli</taxon>
        <taxon>Bacillales</taxon>
        <taxon>Bacillaceae</taxon>
        <taxon>Halalkalibacter</taxon>
    </lineage>
</organism>
<accession>A0A940WNM3</accession>
<evidence type="ECO:0000256" key="5">
    <source>
        <dbReference type="ARBA" id="ARBA00023136"/>
    </source>
</evidence>
<dbReference type="PANTHER" id="PTHR34296">
    <property type="entry name" value="TRANSCRIPTIONAL ACTIVATOR PROTEIN MED"/>
    <property type="match status" value="1"/>
</dbReference>
<keyword evidence="6" id="KW-0449">Lipoprotein</keyword>
<keyword evidence="9" id="KW-1185">Reference proteome</keyword>
<dbReference type="SUPFAM" id="SSF53822">
    <property type="entry name" value="Periplasmic binding protein-like I"/>
    <property type="match status" value="1"/>
</dbReference>
<comment type="caution">
    <text evidence="8">The sequence shown here is derived from an EMBL/GenBank/DDBJ whole genome shotgun (WGS) entry which is preliminary data.</text>
</comment>
<keyword evidence="4" id="KW-0732">Signal</keyword>
<protein>
    <submittedName>
        <fullName evidence="8">BMP family ABC transporter substrate-binding protein</fullName>
    </submittedName>
</protein>
<sequence length="320" mass="35166">MKLHHFFYSILIIVMLISGCSPSLESGTSPKIGLLLEGTIDDQGWNSKGYQGLLNIHANLNVEVAFKEDIDTEVKVEKAVTEFNEAGITLIFGHGRFFAEPFTNLGKVYEDVHFVSFNGHVEGNNVTSLHFDGYAMGFFAGMLASTMSGSEKVGIIAAFPWQSEVEGYYEGASLNPETDVTINYVEDWTNAEKAVTFFDDMIGKGVDVVYPAGDGYHVQVIEKAKEAGIFAIGYVGDQVDLGEATVLTSTVQEVDKLYEKIAEQYSKGELKEGNFVYDFQDGVISLGNFGSEVPTKVRTQLAEHIREYIQTGDLPTSPIM</sequence>
<dbReference type="PROSITE" id="PS51257">
    <property type="entry name" value="PROKAR_LIPOPROTEIN"/>
    <property type="match status" value="1"/>
</dbReference>
<keyword evidence="3" id="KW-1003">Cell membrane</keyword>
<comment type="subcellular location">
    <subcellularLocation>
        <location evidence="1">Cell membrane</location>
        <topology evidence="1">Lipid-anchor</topology>
    </subcellularLocation>
</comment>
<comment type="similarity">
    <text evidence="2">Belongs to the BMP lipoprotein family.</text>
</comment>
<evidence type="ECO:0000256" key="6">
    <source>
        <dbReference type="ARBA" id="ARBA00023288"/>
    </source>
</evidence>
<feature type="domain" description="ABC transporter substrate-binding protein PnrA-like" evidence="7">
    <location>
        <begin position="31"/>
        <end position="315"/>
    </location>
</feature>
<dbReference type="InterPro" id="IPR003760">
    <property type="entry name" value="PnrA-like"/>
</dbReference>
<dbReference type="GO" id="GO:0005886">
    <property type="term" value="C:plasma membrane"/>
    <property type="evidence" value="ECO:0007669"/>
    <property type="project" value="UniProtKB-SubCell"/>
</dbReference>
<evidence type="ECO:0000313" key="8">
    <source>
        <dbReference type="EMBL" id="MBP3949561.1"/>
    </source>
</evidence>
<dbReference type="AlphaFoldDB" id="A0A940WNM3"/>
<evidence type="ECO:0000256" key="1">
    <source>
        <dbReference type="ARBA" id="ARBA00004193"/>
    </source>
</evidence>
<evidence type="ECO:0000313" key="9">
    <source>
        <dbReference type="Proteomes" id="UP000678228"/>
    </source>
</evidence>
<evidence type="ECO:0000256" key="3">
    <source>
        <dbReference type="ARBA" id="ARBA00022475"/>
    </source>
</evidence>
<evidence type="ECO:0000256" key="2">
    <source>
        <dbReference type="ARBA" id="ARBA00008610"/>
    </source>
</evidence>
<name>A0A940WNM3_9BACI</name>
<dbReference type="InterPro" id="IPR028082">
    <property type="entry name" value="Peripla_BP_I"/>
</dbReference>
<dbReference type="CDD" id="cd06353">
    <property type="entry name" value="PBP1_Med-like"/>
    <property type="match status" value="1"/>
</dbReference>
<dbReference type="RefSeq" id="WP_210594945.1">
    <property type="nucleotide sequence ID" value="NZ_JAGKSQ010000001.1"/>
</dbReference>
<dbReference type="EMBL" id="JAGKSQ010000001">
    <property type="protein sequence ID" value="MBP3949561.1"/>
    <property type="molecule type" value="Genomic_DNA"/>
</dbReference>
<reference evidence="8" key="1">
    <citation type="submission" date="2021-03" db="EMBL/GenBank/DDBJ databases">
        <title>Bacillus suaedae sp. nov., isolated from Suaeda aralocaspica.</title>
        <authorList>
            <person name="Lei R.F.R."/>
        </authorList>
    </citation>
    <scope>NUCLEOTIDE SEQUENCE</scope>
    <source>
        <strain evidence="8">YZJH907-2</strain>
    </source>
</reference>
<evidence type="ECO:0000256" key="4">
    <source>
        <dbReference type="ARBA" id="ARBA00022729"/>
    </source>
</evidence>